<dbReference type="NCBIfam" id="TIGR02710">
    <property type="entry name" value="TIGR02710 family CRISPR-associated CARF protein"/>
    <property type="match status" value="1"/>
</dbReference>
<accession>A0ABW2D295</accession>
<sequence>MTDSLQHMNLRYQRIIQGVEPYDGEGAPAEQARKYKRVEMLPRMIEQIRETSDRSAAGEVELLISLSGFSPETTVMAYEYVQPKRLLVIGTKQAIEGIDFIQSTLGLTASRFEWLSVDPSDPLEIYNGIKTVVEKYRRGSDELKFLVDITGGKKVMSASAALAASQLDLPMCYIEGIADPWLKQSAPGTDRFALLPNPTRLFGDREMDEAEHLLRHGAFAAAHERYSELANTTDRAAKARFGRDLAKCYQAWCDFDLDHLPEHMEGLTSQLSNPFYSPPSEVIGRLRTQLRFLGELDVDRSGPNLTLNFYLVGKHYEHHGRREFAILLYYRTLEHLLCRHLEGLAPGFSCGNPDWSRLHRDPSELESRYRNLSRQVYPQEGGLPWRVGLIDAALLLSAVDAKVMKRLGLGEVDALRHLRGMVEARNDSVLAHGASSVDADLTQRFGGYVLNCLRRYWRTELREPKLSDLIAQLRFVDRI</sequence>
<comment type="caution">
    <text evidence="1">The sequence shown here is derived from an EMBL/GenBank/DDBJ whole genome shotgun (WGS) entry which is preliminary data.</text>
</comment>
<dbReference type="InterPro" id="IPR014082">
    <property type="entry name" value="CRISPR-assoc_prot_Cas02710"/>
</dbReference>
<evidence type="ECO:0000313" key="2">
    <source>
        <dbReference type="Proteomes" id="UP001596470"/>
    </source>
</evidence>
<keyword evidence="2" id="KW-1185">Reference proteome</keyword>
<name>A0ABW2D295_9ACTN</name>
<evidence type="ECO:0000313" key="1">
    <source>
        <dbReference type="EMBL" id="MFC6956274.1"/>
    </source>
</evidence>
<dbReference type="Gene3D" id="3.40.50.10770">
    <property type="entry name" value="Hypothetical protein VC1899 like domain (Restriction endonuclease-like)"/>
    <property type="match status" value="1"/>
</dbReference>
<reference evidence="2" key="1">
    <citation type="journal article" date="2019" name="Int. J. Syst. Evol. Microbiol.">
        <title>The Global Catalogue of Microorganisms (GCM) 10K type strain sequencing project: providing services to taxonomists for standard genome sequencing and annotation.</title>
        <authorList>
            <consortium name="The Broad Institute Genomics Platform"/>
            <consortium name="The Broad Institute Genome Sequencing Center for Infectious Disease"/>
            <person name="Wu L."/>
            <person name="Ma J."/>
        </authorList>
    </citation>
    <scope>NUCLEOTIDE SEQUENCE [LARGE SCALE GENOMIC DNA]</scope>
    <source>
        <strain evidence="2">KACC 12634</strain>
    </source>
</reference>
<proteinExistence type="predicted"/>
<dbReference type="RefSeq" id="WP_382353964.1">
    <property type="nucleotide sequence ID" value="NZ_JBHMBP010000004.1"/>
</dbReference>
<dbReference type="Pfam" id="PF09670">
    <property type="entry name" value="Cas_Cas02710"/>
    <property type="match status" value="1"/>
</dbReference>
<dbReference type="EMBL" id="JBHSYS010000001">
    <property type="protein sequence ID" value="MFC6956274.1"/>
    <property type="molecule type" value="Genomic_DNA"/>
</dbReference>
<organism evidence="1 2">
    <name type="scientific">Glycomyces mayteni</name>
    <dbReference type="NCBI Taxonomy" id="543887"/>
    <lineage>
        <taxon>Bacteria</taxon>
        <taxon>Bacillati</taxon>
        <taxon>Actinomycetota</taxon>
        <taxon>Actinomycetes</taxon>
        <taxon>Glycomycetales</taxon>
        <taxon>Glycomycetaceae</taxon>
        <taxon>Glycomyces</taxon>
    </lineage>
</organism>
<protein>
    <submittedName>
        <fullName evidence="1">TIGR02710 family CRISPR-associated CARF protein</fullName>
    </submittedName>
</protein>
<dbReference type="Proteomes" id="UP001596470">
    <property type="component" value="Unassembled WGS sequence"/>
</dbReference>
<gene>
    <name evidence="1" type="ORF">ACFQS3_03590</name>
</gene>